<dbReference type="GO" id="GO:0005175">
    <property type="term" value="F:CD27 receptor binding"/>
    <property type="evidence" value="ECO:0007669"/>
    <property type="project" value="TreeGrafter"/>
</dbReference>
<dbReference type="PANTHER" id="PTHR14365:SF1">
    <property type="entry name" value="APOPTOSIS REGULATORY PROTEIN SIVA"/>
    <property type="match status" value="1"/>
</dbReference>
<organism evidence="1 2">
    <name type="scientific">Drosophila rubida</name>
    <dbReference type="NCBI Taxonomy" id="30044"/>
    <lineage>
        <taxon>Eukaryota</taxon>
        <taxon>Metazoa</taxon>
        <taxon>Ecdysozoa</taxon>
        <taxon>Arthropoda</taxon>
        <taxon>Hexapoda</taxon>
        <taxon>Insecta</taxon>
        <taxon>Pterygota</taxon>
        <taxon>Neoptera</taxon>
        <taxon>Endopterygota</taxon>
        <taxon>Diptera</taxon>
        <taxon>Brachycera</taxon>
        <taxon>Muscomorpha</taxon>
        <taxon>Ephydroidea</taxon>
        <taxon>Drosophilidae</taxon>
        <taxon>Drosophila</taxon>
    </lineage>
</organism>
<name>A0AAD4KBS0_9MUSC</name>
<evidence type="ECO:0008006" key="3">
    <source>
        <dbReference type="Google" id="ProtNLM"/>
    </source>
</evidence>
<evidence type="ECO:0000313" key="2">
    <source>
        <dbReference type="Proteomes" id="UP001200034"/>
    </source>
</evidence>
<feature type="non-terminal residue" evidence="1">
    <location>
        <position position="178"/>
    </location>
</feature>
<sequence length="178" mass="20447">IFDRMEGKPLKRMRSEEDECNNNVTQTKVWVNEKILDSRDPDKMKAVHEKTTKMLFKAAANIDANKGGTSTSSNSQSERRQLQPYEQYQLIGDGNIILRDMNPDATNPELVRHMSKCCRRPTFIRAACANCTFDLCEECGYSCVECQQFICRTCVTLFGNRPEEAERPLCERCQMLFA</sequence>
<comment type="caution">
    <text evidence="1">The sequence shown here is derived from an EMBL/GenBank/DDBJ whole genome shotgun (WGS) entry which is preliminary data.</text>
</comment>
<dbReference type="Pfam" id="PF05458">
    <property type="entry name" value="Siva"/>
    <property type="match status" value="1"/>
</dbReference>
<dbReference type="Proteomes" id="UP001200034">
    <property type="component" value="Unassembled WGS sequence"/>
</dbReference>
<proteinExistence type="predicted"/>
<dbReference type="AlphaFoldDB" id="A0AAD4KBS0"/>
<keyword evidence="2" id="KW-1185">Reference proteome</keyword>
<gene>
    <name evidence="1" type="ORF">KR093_004527</name>
</gene>
<dbReference type="PANTHER" id="PTHR14365">
    <property type="entry name" value="APOPTOSIS REGULATORY PROTEIN SIVA"/>
    <property type="match status" value="1"/>
</dbReference>
<dbReference type="GO" id="GO:0097191">
    <property type="term" value="P:extrinsic apoptotic signaling pathway"/>
    <property type="evidence" value="ECO:0007669"/>
    <property type="project" value="TreeGrafter"/>
</dbReference>
<dbReference type="EMBL" id="JAJJHW010000095">
    <property type="protein sequence ID" value="KAH8387066.1"/>
    <property type="molecule type" value="Genomic_DNA"/>
</dbReference>
<dbReference type="InterPro" id="IPR022773">
    <property type="entry name" value="Siva"/>
</dbReference>
<accession>A0AAD4KBS0</accession>
<protein>
    <recommendedName>
        <fullName evidence="3">Apoptosis regulatory protein Siva</fullName>
    </recommendedName>
</protein>
<reference evidence="1" key="1">
    <citation type="journal article" date="2021" name="Mol. Ecol. Resour.">
        <title>Phylogenomic analyses of the genus Drosophila reveals genomic signals of climate adaptation.</title>
        <authorList>
            <person name="Li F."/>
            <person name="Rane R.V."/>
            <person name="Luria V."/>
            <person name="Xiong Z."/>
            <person name="Chen J."/>
            <person name="Li Z."/>
            <person name="Catullo R.A."/>
            <person name="Griffin P.C."/>
            <person name="Schiffer M."/>
            <person name="Pearce S."/>
            <person name="Lee S.F."/>
            <person name="McElroy K."/>
            <person name="Stocker A."/>
            <person name="Shirriffs J."/>
            <person name="Cockerell F."/>
            <person name="Coppin C."/>
            <person name="Sgro C.M."/>
            <person name="Karger A."/>
            <person name="Cain J.W."/>
            <person name="Weber J.A."/>
            <person name="Santpere G."/>
            <person name="Kirschner M.W."/>
            <person name="Hoffmann A.A."/>
            <person name="Oakeshott J.G."/>
            <person name="Zhang G."/>
        </authorList>
    </citation>
    <scope>NUCLEOTIDE SEQUENCE</scope>
    <source>
        <strain evidence="1">BGI-SZ-2011g</strain>
    </source>
</reference>
<evidence type="ECO:0000313" key="1">
    <source>
        <dbReference type="EMBL" id="KAH8387066.1"/>
    </source>
</evidence>